<dbReference type="CDD" id="cd10455">
    <property type="entry name" value="GIY-YIG_SLX1"/>
    <property type="match status" value="1"/>
</dbReference>
<dbReference type="InterPro" id="IPR027520">
    <property type="entry name" value="Slx1"/>
</dbReference>
<dbReference type="PANTHER" id="PTHR20208:SF10">
    <property type="entry name" value="STRUCTURE-SPECIFIC ENDONUCLEASE SUBUNIT SLX1"/>
    <property type="match status" value="1"/>
</dbReference>
<protein>
    <recommendedName>
        <fullName evidence="10">GIY-YIG domain-containing protein</fullName>
    </recommendedName>
</protein>
<gene>
    <name evidence="11" type="ORF">BJ322DRAFT_1048555</name>
</gene>
<feature type="region of interest" description="Disordered" evidence="9">
    <location>
        <begin position="290"/>
        <end position="406"/>
    </location>
</feature>
<evidence type="ECO:0000256" key="2">
    <source>
        <dbReference type="ARBA" id="ARBA00022759"/>
    </source>
</evidence>
<dbReference type="InterPro" id="IPR050381">
    <property type="entry name" value="SLX1_endonuclease"/>
</dbReference>
<keyword evidence="7 8" id="KW-0539">Nucleus</keyword>
<keyword evidence="1 8" id="KW-0540">Nuclease</keyword>
<comment type="similarity">
    <text evidence="8">Belongs to the SLX1 family.</text>
</comment>
<dbReference type="Pfam" id="PF21202">
    <property type="entry name" value="SLX1_C"/>
    <property type="match status" value="1"/>
</dbReference>
<reference evidence="11" key="2">
    <citation type="submission" date="2020-11" db="EMBL/GenBank/DDBJ databases">
        <authorList>
            <consortium name="DOE Joint Genome Institute"/>
            <person name="Kuo A."/>
            <person name="Miyauchi S."/>
            <person name="Kiss E."/>
            <person name="Drula E."/>
            <person name="Kohler A."/>
            <person name="Sanchez-Garcia M."/>
            <person name="Andreopoulos B."/>
            <person name="Barry K.W."/>
            <person name="Bonito G."/>
            <person name="Buee M."/>
            <person name="Carver A."/>
            <person name="Chen C."/>
            <person name="Cichocki N."/>
            <person name="Clum A."/>
            <person name="Culley D."/>
            <person name="Crous P.W."/>
            <person name="Fauchery L."/>
            <person name="Girlanda M."/>
            <person name="Hayes R."/>
            <person name="Keri Z."/>
            <person name="Labutti K."/>
            <person name="Lipzen A."/>
            <person name="Lombard V."/>
            <person name="Magnuson J."/>
            <person name="Maillard F."/>
            <person name="Morin E."/>
            <person name="Murat C."/>
            <person name="Nolan M."/>
            <person name="Ohm R."/>
            <person name="Pangilinan J."/>
            <person name="Pereira M."/>
            <person name="Perotto S."/>
            <person name="Peter M."/>
            <person name="Riley R."/>
            <person name="Sitrit Y."/>
            <person name="Stielow B."/>
            <person name="Szollosi G."/>
            <person name="Zifcakova L."/>
            <person name="Stursova M."/>
            <person name="Spatafora J.W."/>
            <person name="Tedersoo L."/>
            <person name="Vaario L.-M."/>
            <person name="Yamada A."/>
            <person name="Yan M."/>
            <person name="Wang P."/>
            <person name="Xu J."/>
            <person name="Bruns T."/>
            <person name="Baldrian P."/>
            <person name="Vilgalys R."/>
            <person name="Henrissat B."/>
            <person name="Grigoriev I.V."/>
            <person name="Hibbett D."/>
            <person name="Nagy L.G."/>
            <person name="Martin F.M."/>
        </authorList>
    </citation>
    <scope>NUCLEOTIDE SEQUENCE</scope>
    <source>
        <strain evidence="11">UH-Tt-Lm1</strain>
    </source>
</reference>
<dbReference type="Proteomes" id="UP000736335">
    <property type="component" value="Unassembled WGS sequence"/>
</dbReference>
<comment type="caution">
    <text evidence="8">Lacks conserved residue(s) required for the propagation of feature annotation.</text>
</comment>
<dbReference type="InterPro" id="IPR013083">
    <property type="entry name" value="Znf_RING/FYVE/PHD"/>
</dbReference>
<dbReference type="Gene3D" id="3.40.1440.10">
    <property type="entry name" value="GIY-YIG endonuclease"/>
    <property type="match status" value="1"/>
</dbReference>
<dbReference type="OrthoDB" id="24645at2759"/>
<dbReference type="Gene3D" id="3.30.40.10">
    <property type="entry name" value="Zinc/RING finger domain, C3HC4 (zinc finger)"/>
    <property type="match status" value="1"/>
</dbReference>
<feature type="compositionally biased region" description="Acidic residues" evidence="9">
    <location>
        <begin position="297"/>
        <end position="319"/>
    </location>
</feature>
<comment type="subcellular location">
    <subcellularLocation>
        <location evidence="8">Nucleus</location>
    </subcellularLocation>
</comment>
<comment type="subunit">
    <text evidence="8">Forms a heterodimer with SLX4.</text>
</comment>
<dbReference type="InterPro" id="IPR048749">
    <property type="entry name" value="SLX1_C"/>
</dbReference>
<dbReference type="InterPro" id="IPR000305">
    <property type="entry name" value="GIY-YIG_endonuc"/>
</dbReference>
<dbReference type="GO" id="GO:0017108">
    <property type="term" value="F:5'-flap endonuclease activity"/>
    <property type="evidence" value="ECO:0007669"/>
    <property type="project" value="InterPro"/>
</dbReference>
<evidence type="ECO:0000256" key="4">
    <source>
        <dbReference type="ARBA" id="ARBA00022801"/>
    </source>
</evidence>
<evidence type="ECO:0000256" key="8">
    <source>
        <dbReference type="HAMAP-Rule" id="MF_03100"/>
    </source>
</evidence>
<keyword evidence="4 8" id="KW-0378">Hydrolase</keyword>
<keyword evidence="2 8" id="KW-0255">Endonuclease</keyword>
<dbReference type="GO" id="GO:0008821">
    <property type="term" value="F:crossover junction DNA endonuclease activity"/>
    <property type="evidence" value="ECO:0007669"/>
    <property type="project" value="TreeGrafter"/>
</dbReference>
<keyword evidence="12" id="KW-1185">Reference proteome</keyword>
<organism evidence="11 12">
    <name type="scientific">Thelephora terrestris</name>
    <dbReference type="NCBI Taxonomy" id="56493"/>
    <lineage>
        <taxon>Eukaryota</taxon>
        <taxon>Fungi</taxon>
        <taxon>Dikarya</taxon>
        <taxon>Basidiomycota</taxon>
        <taxon>Agaricomycotina</taxon>
        <taxon>Agaricomycetes</taxon>
        <taxon>Thelephorales</taxon>
        <taxon>Thelephoraceae</taxon>
        <taxon>Thelephora</taxon>
    </lineage>
</organism>
<dbReference type="PROSITE" id="PS50164">
    <property type="entry name" value="GIY_YIG"/>
    <property type="match status" value="1"/>
</dbReference>
<evidence type="ECO:0000256" key="1">
    <source>
        <dbReference type="ARBA" id="ARBA00022722"/>
    </source>
</evidence>
<dbReference type="EMBL" id="WIUZ02000004">
    <property type="protein sequence ID" value="KAF9788370.1"/>
    <property type="molecule type" value="Genomic_DNA"/>
</dbReference>
<sequence>MVRQSPIRLHSFPAFYSCYLLKSVKPVKAQRSPPTYIGSTPNPPKRIRQHNGEISQGAWKTSRDRPWVMQMIVYGFPSKPAALQFEWAWQHPYKSRHLRDSSGKPLFKAAGQTLNRRVLVAKTMVTAHPYNMWPLQVKFFTSESKKAWDKATVSRPLPAGLTLAEEYEGVDGSSGFPGSGRVGPIDVTDGQFSVQHMQKSSSIRTILRDSKCTICSKPVENFHSEPLKVAVCPSGDCLAVSHLSCLAADFLSSDSSRSAGLLPRGGNCKSCRSYILWGDVIRGCYRRHQGGRAPQLEESDREEDDIEAEANSDDLEEDPIPIVPVLPVPAKAPRSRVVKGETIKRPRGRPPKNNPSSKVATKRAPAVTKSDSGGEKFDVRGFTDLDDSESEVERRPSKPTPARQRK</sequence>
<keyword evidence="6 8" id="KW-0234">DNA repair</keyword>
<proteinExistence type="inferred from homology"/>
<evidence type="ECO:0000256" key="6">
    <source>
        <dbReference type="ARBA" id="ARBA00023204"/>
    </source>
</evidence>
<comment type="function">
    <text evidence="8">Catalytic subunit of the SLX1-SLX4 structure-specific endonuclease that resolves DNA secondary structures generated during DNA repair and recombination. Has endonuclease activity towards branched DNA substrates, introducing single-strand cuts in duplex DNA close to junctions with ss-DNA.</text>
</comment>
<dbReference type="Pfam" id="PF01541">
    <property type="entry name" value="GIY-YIG"/>
    <property type="match status" value="1"/>
</dbReference>
<evidence type="ECO:0000313" key="12">
    <source>
        <dbReference type="Proteomes" id="UP000736335"/>
    </source>
</evidence>
<dbReference type="InterPro" id="IPR035901">
    <property type="entry name" value="GIY-YIG_endonuc_sf"/>
</dbReference>
<evidence type="ECO:0000313" key="11">
    <source>
        <dbReference type="EMBL" id="KAF9788370.1"/>
    </source>
</evidence>
<evidence type="ECO:0000256" key="5">
    <source>
        <dbReference type="ARBA" id="ARBA00023172"/>
    </source>
</evidence>
<evidence type="ECO:0000256" key="3">
    <source>
        <dbReference type="ARBA" id="ARBA00022763"/>
    </source>
</evidence>
<dbReference type="GO" id="GO:0000724">
    <property type="term" value="P:double-strand break repair via homologous recombination"/>
    <property type="evidence" value="ECO:0007669"/>
    <property type="project" value="TreeGrafter"/>
</dbReference>
<keyword evidence="5 8" id="KW-0233">DNA recombination</keyword>
<reference evidence="11" key="1">
    <citation type="journal article" date="2020" name="Nat. Commun.">
        <title>Large-scale genome sequencing of mycorrhizal fungi provides insights into the early evolution of symbiotic traits.</title>
        <authorList>
            <person name="Miyauchi S."/>
            <person name="Kiss E."/>
            <person name="Kuo A."/>
            <person name="Drula E."/>
            <person name="Kohler A."/>
            <person name="Sanchez-Garcia M."/>
            <person name="Morin E."/>
            <person name="Andreopoulos B."/>
            <person name="Barry K.W."/>
            <person name="Bonito G."/>
            <person name="Buee M."/>
            <person name="Carver A."/>
            <person name="Chen C."/>
            <person name="Cichocki N."/>
            <person name="Clum A."/>
            <person name="Culley D."/>
            <person name="Crous P.W."/>
            <person name="Fauchery L."/>
            <person name="Girlanda M."/>
            <person name="Hayes R.D."/>
            <person name="Keri Z."/>
            <person name="LaButti K."/>
            <person name="Lipzen A."/>
            <person name="Lombard V."/>
            <person name="Magnuson J."/>
            <person name="Maillard F."/>
            <person name="Murat C."/>
            <person name="Nolan M."/>
            <person name="Ohm R.A."/>
            <person name="Pangilinan J."/>
            <person name="Pereira M.F."/>
            <person name="Perotto S."/>
            <person name="Peter M."/>
            <person name="Pfister S."/>
            <person name="Riley R."/>
            <person name="Sitrit Y."/>
            <person name="Stielow J.B."/>
            <person name="Szollosi G."/>
            <person name="Zifcakova L."/>
            <person name="Stursova M."/>
            <person name="Spatafora J.W."/>
            <person name="Tedersoo L."/>
            <person name="Vaario L.M."/>
            <person name="Yamada A."/>
            <person name="Yan M."/>
            <person name="Wang P."/>
            <person name="Xu J."/>
            <person name="Bruns T."/>
            <person name="Baldrian P."/>
            <person name="Vilgalys R."/>
            <person name="Dunand C."/>
            <person name="Henrissat B."/>
            <person name="Grigoriev I.V."/>
            <person name="Hibbett D."/>
            <person name="Nagy L.G."/>
            <person name="Martin F.M."/>
        </authorList>
    </citation>
    <scope>NUCLEOTIDE SEQUENCE</scope>
    <source>
        <strain evidence="11">UH-Tt-Lm1</strain>
    </source>
</reference>
<evidence type="ECO:0000256" key="7">
    <source>
        <dbReference type="ARBA" id="ARBA00023242"/>
    </source>
</evidence>
<comment type="cofactor">
    <cofactor evidence="8">
        <name>a divalent metal cation</name>
        <dbReference type="ChEBI" id="CHEBI:60240"/>
    </cofactor>
</comment>
<evidence type="ECO:0000259" key="10">
    <source>
        <dbReference type="PROSITE" id="PS50164"/>
    </source>
</evidence>
<dbReference type="HAMAP" id="MF_03100">
    <property type="entry name" value="Endonuc_su_Slx1"/>
    <property type="match status" value="1"/>
</dbReference>
<evidence type="ECO:0000256" key="9">
    <source>
        <dbReference type="SAM" id="MobiDB-lite"/>
    </source>
</evidence>
<feature type="domain" description="GIY-YIG" evidence="10">
    <location>
        <begin position="14"/>
        <end position="99"/>
    </location>
</feature>
<comment type="caution">
    <text evidence="11">The sequence shown here is derived from an EMBL/GenBank/DDBJ whole genome shotgun (WGS) entry which is preliminary data.</text>
</comment>
<feature type="compositionally biased region" description="Basic and acidic residues" evidence="9">
    <location>
        <begin position="372"/>
        <end position="383"/>
    </location>
</feature>
<name>A0A9P6HMC1_9AGAM</name>
<dbReference type="AlphaFoldDB" id="A0A9P6HMC1"/>
<keyword evidence="3 8" id="KW-0227">DNA damage</keyword>
<dbReference type="GO" id="GO:0033557">
    <property type="term" value="C:Slx1-Slx4 complex"/>
    <property type="evidence" value="ECO:0007669"/>
    <property type="project" value="UniProtKB-UniRule"/>
</dbReference>
<accession>A0A9P6HMC1</accession>
<dbReference type="PANTHER" id="PTHR20208">
    <property type="entry name" value="STRUCTURE-SPECIFIC ENDONUCLEASE SUBUNIT SLX1"/>
    <property type="match status" value="1"/>
</dbReference>